<feature type="domain" description="AAA" evidence="6">
    <location>
        <begin position="92"/>
        <end position="230"/>
    </location>
</feature>
<sequence>MSKIEEALEKAKKMREEMASEQKVSPVEPPLLPQYTQTRVIQTDLSRLEKNKIIAATKKGDAYEYYRFLKTEVLHRMEKNGWNCILITSVLPGEGKTLTAINLAITLTREVTKTVLLMEADLRNPSMAKFFKFPEQKGLADYLIEDGISLSDILVNPGIEKLVILPAGKLTHDATEALGSPKMQNLIRELKNRYENRLILIDSPPLLTFADALTLSPYVDAVLLVVEVFKTTIEQVKMALELLEGRSLLGIVLNKAPTPEKTGYYSYNVS</sequence>
<dbReference type="InterPro" id="IPR025669">
    <property type="entry name" value="AAA_dom"/>
</dbReference>
<dbReference type="PANTHER" id="PTHR32309">
    <property type="entry name" value="TYROSINE-PROTEIN KINASE"/>
    <property type="match status" value="1"/>
</dbReference>
<evidence type="ECO:0000256" key="4">
    <source>
        <dbReference type="ARBA" id="ARBA00022840"/>
    </source>
</evidence>
<dbReference type="NCBIfam" id="TIGR01007">
    <property type="entry name" value="eps_fam"/>
    <property type="match status" value="1"/>
</dbReference>
<dbReference type="GO" id="GO:0004715">
    <property type="term" value="F:non-membrane spanning protein tyrosine kinase activity"/>
    <property type="evidence" value="ECO:0007669"/>
    <property type="project" value="UniProtKB-EC"/>
</dbReference>
<evidence type="ECO:0000259" key="6">
    <source>
        <dbReference type="Pfam" id="PF13614"/>
    </source>
</evidence>
<dbReference type="AlphaFoldDB" id="A0A7V0N0C9"/>
<dbReference type="Pfam" id="PF13614">
    <property type="entry name" value="AAA_31"/>
    <property type="match status" value="1"/>
</dbReference>
<proteinExistence type="predicted"/>
<dbReference type="EC" id="2.7.10.2" evidence="7"/>
<evidence type="ECO:0000256" key="2">
    <source>
        <dbReference type="ARBA" id="ARBA00022741"/>
    </source>
</evidence>
<dbReference type="InterPro" id="IPR005702">
    <property type="entry name" value="Wzc-like_C"/>
</dbReference>
<evidence type="ECO:0000256" key="1">
    <source>
        <dbReference type="ARBA" id="ARBA00022679"/>
    </source>
</evidence>
<evidence type="ECO:0000313" key="7">
    <source>
        <dbReference type="EMBL" id="HDN85385.1"/>
    </source>
</evidence>
<dbReference type="Proteomes" id="UP000885660">
    <property type="component" value="Unassembled WGS sequence"/>
</dbReference>
<dbReference type="GO" id="GO:0005524">
    <property type="term" value="F:ATP binding"/>
    <property type="evidence" value="ECO:0007669"/>
    <property type="project" value="UniProtKB-KW"/>
</dbReference>
<dbReference type="Gene3D" id="3.40.50.300">
    <property type="entry name" value="P-loop containing nucleotide triphosphate hydrolases"/>
    <property type="match status" value="1"/>
</dbReference>
<reference evidence="7" key="1">
    <citation type="journal article" date="2020" name="mSystems">
        <title>Genome- and Community-Level Interaction Insights into Carbon Utilization and Element Cycling Functions of Hydrothermarchaeota in Hydrothermal Sediment.</title>
        <authorList>
            <person name="Zhou Z."/>
            <person name="Liu Y."/>
            <person name="Xu W."/>
            <person name="Pan J."/>
            <person name="Luo Z.H."/>
            <person name="Li M."/>
        </authorList>
    </citation>
    <scope>NUCLEOTIDE SEQUENCE [LARGE SCALE GENOMIC DNA]</scope>
    <source>
        <strain evidence="7">HyVt-219</strain>
    </source>
</reference>
<keyword evidence="2" id="KW-0547">Nucleotide-binding</keyword>
<dbReference type="PANTHER" id="PTHR32309:SF31">
    <property type="entry name" value="CAPSULAR EXOPOLYSACCHARIDE FAMILY"/>
    <property type="match status" value="1"/>
</dbReference>
<dbReference type="InterPro" id="IPR027417">
    <property type="entry name" value="P-loop_NTPase"/>
</dbReference>
<gene>
    <name evidence="7" type="ORF">ENG47_06500</name>
</gene>
<dbReference type="EMBL" id="DRBC01000392">
    <property type="protein sequence ID" value="HDN85385.1"/>
    <property type="molecule type" value="Genomic_DNA"/>
</dbReference>
<evidence type="ECO:0000256" key="5">
    <source>
        <dbReference type="ARBA" id="ARBA00023137"/>
    </source>
</evidence>
<keyword evidence="4" id="KW-0067">ATP-binding</keyword>
<name>A0A7V0N0C9_UNCAE</name>
<dbReference type="SUPFAM" id="SSF52540">
    <property type="entry name" value="P-loop containing nucleoside triphosphate hydrolases"/>
    <property type="match status" value="1"/>
</dbReference>
<keyword evidence="3" id="KW-0418">Kinase</keyword>
<organism evidence="7">
    <name type="scientific">Aerophobetes bacterium</name>
    <dbReference type="NCBI Taxonomy" id="2030807"/>
    <lineage>
        <taxon>Bacteria</taxon>
        <taxon>Candidatus Aerophobota</taxon>
    </lineage>
</organism>
<evidence type="ECO:0000256" key="3">
    <source>
        <dbReference type="ARBA" id="ARBA00022777"/>
    </source>
</evidence>
<keyword evidence="5" id="KW-0829">Tyrosine-protein kinase</keyword>
<dbReference type="InterPro" id="IPR050445">
    <property type="entry name" value="Bact_polysacc_biosynth/exp"/>
</dbReference>
<dbReference type="CDD" id="cd05387">
    <property type="entry name" value="BY-kinase"/>
    <property type="match status" value="1"/>
</dbReference>
<accession>A0A7V0N0C9</accession>
<comment type="caution">
    <text evidence="7">The sequence shown here is derived from an EMBL/GenBank/DDBJ whole genome shotgun (WGS) entry which is preliminary data.</text>
</comment>
<protein>
    <submittedName>
        <fullName evidence="7">Polysaccharide biosynthesis tyrosine autokinase</fullName>
        <ecNumber evidence="7">2.7.10.2</ecNumber>
    </submittedName>
</protein>
<keyword evidence="1 7" id="KW-0808">Transferase</keyword>